<evidence type="ECO:0000256" key="4">
    <source>
        <dbReference type="ARBA" id="ARBA00012483"/>
    </source>
</evidence>
<dbReference type="InterPro" id="IPR013010">
    <property type="entry name" value="Znf_SIAH"/>
</dbReference>
<dbReference type="InterPro" id="IPR013083">
    <property type="entry name" value="Znf_RING/FYVE/PHD"/>
</dbReference>
<dbReference type="PROSITE" id="PS51081">
    <property type="entry name" value="ZF_SIAH"/>
    <property type="match status" value="1"/>
</dbReference>
<evidence type="ECO:0000256" key="10">
    <source>
        <dbReference type="ARBA" id="ARBA00024004"/>
    </source>
</evidence>
<evidence type="ECO:0000256" key="11">
    <source>
        <dbReference type="PROSITE-ProRule" id="PRU00455"/>
    </source>
</evidence>
<comment type="similarity">
    <text evidence="3">Belongs to the SINA (Seven in absentia) family.</text>
</comment>
<feature type="compositionally biased region" description="Acidic residues" evidence="12">
    <location>
        <begin position="106"/>
        <end position="150"/>
    </location>
</feature>
<dbReference type="EC" id="2.3.2.27" evidence="4"/>
<dbReference type="CDD" id="cd16571">
    <property type="entry name" value="RING-HC_SIAHs"/>
    <property type="match status" value="1"/>
</dbReference>
<reference evidence="15" key="1">
    <citation type="submission" date="2023-04" db="EMBL/GenBank/DDBJ databases">
        <authorList>
            <person name="Vijverberg K."/>
            <person name="Xiong W."/>
            <person name="Schranz E."/>
        </authorList>
    </citation>
    <scope>NUCLEOTIDE SEQUENCE</scope>
</reference>
<comment type="function">
    <text evidence="10">E3 ubiquitin-protein ligase that mediates ubiquitination and subsequent proteasomal degradation of target proteins. E3 ubiquitin ligases accept ubiquitin from an E2 ubiquitin-conjugating enzyme in the form of a thioester and then directly transfers the ubiquitin to targeted substrates. It probably triggers the ubiquitin-mediated degradation of different substrates.</text>
</comment>
<evidence type="ECO:0000256" key="9">
    <source>
        <dbReference type="ARBA" id="ARBA00022833"/>
    </source>
</evidence>
<dbReference type="EMBL" id="OX465080">
    <property type="protein sequence ID" value="CAI9282694.1"/>
    <property type="molecule type" value="Genomic_DNA"/>
</dbReference>
<dbReference type="AlphaFoldDB" id="A0AA35YZ48"/>
<accession>A0AA35YZ48</accession>
<dbReference type="GO" id="GO:0008270">
    <property type="term" value="F:zinc ion binding"/>
    <property type="evidence" value="ECO:0007669"/>
    <property type="project" value="UniProtKB-KW"/>
</dbReference>
<dbReference type="InterPro" id="IPR044286">
    <property type="entry name" value="SINL_plant"/>
</dbReference>
<dbReference type="GO" id="GO:0061630">
    <property type="term" value="F:ubiquitin protein ligase activity"/>
    <property type="evidence" value="ECO:0007669"/>
    <property type="project" value="UniProtKB-EC"/>
</dbReference>
<feature type="compositionally biased region" description="Low complexity" evidence="12">
    <location>
        <begin position="71"/>
        <end position="83"/>
    </location>
</feature>
<feature type="region of interest" description="Disordered" evidence="12">
    <location>
        <begin position="106"/>
        <end position="166"/>
    </location>
</feature>
<evidence type="ECO:0000256" key="5">
    <source>
        <dbReference type="ARBA" id="ARBA00022679"/>
    </source>
</evidence>
<feature type="region of interest" description="Disordered" evidence="12">
    <location>
        <begin position="50"/>
        <end position="94"/>
    </location>
</feature>
<evidence type="ECO:0000259" key="13">
    <source>
        <dbReference type="PROSITE" id="PS50089"/>
    </source>
</evidence>
<feature type="domain" description="RING-type" evidence="13">
    <location>
        <begin position="209"/>
        <end position="244"/>
    </location>
</feature>
<dbReference type="PANTHER" id="PTHR46632:SF16">
    <property type="entry name" value="E3 UBIQUITIN-PROTEIN LIGASE SINA-LIKE 10"/>
    <property type="match status" value="1"/>
</dbReference>
<keyword evidence="5" id="KW-0808">Transferase</keyword>
<evidence type="ECO:0000256" key="6">
    <source>
        <dbReference type="ARBA" id="ARBA00022723"/>
    </source>
</evidence>
<comment type="catalytic activity">
    <reaction evidence="1">
        <text>S-ubiquitinyl-[E2 ubiquitin-conjugating enzyme]-L-cysteine + [acceptor protein]-L-lysine = [E2 ubiquitin-conjugating enzyme]-L-cysteine + N(6)-ubiquitinyl-[acceptor protein]-L-lysine.</text>
        <dbReference type="EC" id="2.3.2.27"/>
    </reaction>
</comment>
<evidence type="ECO:0000256" key="2">
    <source>
        <dbReference type="ARBA" id="ARBA00004906"/>
    </source>
</evidence>
<keyword evidence="7 11" id="KW-0863">Zinc-finger</keyword>
<keyword evidence="6" id="KW-0479">Metal-binding</keyword>
<dbReference type="PANTHER" id="PTHR46632">
    <property type="entry name" value="E3 UBIQUITIN-PROTEIN LIGASE SINA-LIKE 4"/>
    <property type="match status" value="1"/>
</dbReference>
<evidence type="ECO:0000313" key="16">
    <source>
        <dbReference type="Proteomes" id="UP001177003"/>
    </source>
</evidence>
<sequence>MIYSVLYPYGIKVEICDTSRTINDGSQASTASTNQTTSRRVESAITMARFSIGEDDDDTSLANKRPRFAEPASQSQPRSQRSVPSPPPPPYVAEEDEEFGEFNVMEEVESDSQGSEEEEDDEDDEVEAEAVEEEDDDEEDDDVGSDEDGFTEVQPLSEGQNGALPVLSSHIGLSNTTASMKSSSTPPPVFNNAIGALQVVLTDPDVLDCPICLDPLSSPVFQCENGHIACSTCCPKVKRKCPSCCMPIGYNRCRAIEKVLESVKISCKNTPYGCKESIPYSKKNDHEQTCPHTKCNCPISSCPFIGSSKNLNLHFGIQHSASTTRFTYNTTFIVNVETNKKHIFLQEQHESVIFIINHEAKQHGRVLNVDCVGPSLLKTSFLYQLTVKNMETSLSLQSVPEIYAEWCEHGPVKNYLIAPTEFVGYNGVLSLHVCIKKAVFDL</sequence>
<evidence type="ECO:0000256" key="7">
    <source>
        <dbReference type="ARBA" id="ARBA00022771"/>
    </source>
</evidence>
<organism evidence="15 16">
    <name type="scientific">Lactuca saligna</name>
    <name type="common">Willowleaf lettuce</name>
    <dbReference type="NCBI Taxonomy" id="75948"/>
    <lineage>
        <taxon>Eukaryota</taxon>
        <taxon>Viridiplantae</taxon>
        <taxon>Streptophyta</taxon>
        <taxon>Embryophyta</taxon>
        <taxon>Tracheophyta</taxon>
        <taxon>Spermatophyta</taxon>
        <taxon>Magnoliopsida</taxon>
        <taxon>eudicotyledons</taxon>
        <taxon>Gunneridae</taxon>
        <taxon>Pentapetalae</taxon>
        <taxon>asterids</taxon>
        <taxon>campanulids</taxon>
        <taxon>Asterales</taxon>
        <taxon>Asteraceae</taxon>
        <taxon>Cichorioideae</taxon>
        <taxon>Cichorieae</taxon>
        <taxon>Lactucinae</taxon>
        <taxon>Lactuca</taxon>
    </lineage>
</organism>
<evidence type="ECO:0000256" key="1">
    <source>
        <dbReference type="ARBA" id="ARBA00000900"/>
    </source>
</evidence>
<dbReference type="SUPFAM" id="SSF49599">
    <property type="entry name" value="TRAF domain-like"/>
    <property type="match status" value="1"/>
</dbReference>
<evidence type="ECO:0000259" key="14">
    <source>
        <dbReference type="PROSITE" id="PS51081"/>
    </source>
</evidence>
<evidence type="ECO:0000256" key="8">
    <source>
        <dbReference type="ARBA" id="ARBA00022786"/>
    </source>
</evidence>
<evidence type="ECO:0000256" key="3">
    <source>
        <dbReference type="ARBA" id="ARBA00009119"/>
    </source>
</evidence>
<feature type="domain" description="SIAH-type" evidence="14">
    <location>
        <begin position="262"/>
        <end position="320"/>
    </location>
</feature>
<name>A0AA35YZ48_LACSI</name>
<proteinExistence type="inferred from homology"/>
<evidence type="ECO:0000256" key="12">
    <source>
        <dbReference type="SAM" id="MobiDB-lite"/>
    </source>
</evidence>
<dbReference type="InterPro" id="IPR049548">
    <property type="entry name" value="Sina-like_RING"/>
</dbReference>
<dbReference type="Gene3D" id="3.30.40.10">
    <property type="entry name" value="Zinc/RING finger domain, C3HC4 (zinc finger)"/>
    <property type="match status" value="1"/>
</dbReference>
<gene>
    <name evidence="15" type="ORF">LSALG_LOCUS22319</name>
</gene>
<dbReference type="Proteomes" id="UP001177003">
    <property type="component" value="Chromosome 4"/>
</dbReference>
<evidence type="ECO:0000313" key="15">
    <source>
        <dbReference type="EMBL" id="CAI9282694.1"/>
    </source>
</evidence>
<dbReference type="Pfam" id="PF21362">
    <property type="entry name" value="Sina_RING"/>
    <property type="match status" value="1"/>
</dbReference>
<keyword evidence="16" id="KW-1185">Reference proteome</keyword>
<keyword evidence="9" id="KW-0862">Zinc</keyword>
<protein>
    <recommendedName>
        <fullName evidence="4">RING-type E3 ubiquitin transferase</fullName>
        <ecNumber evidence="4">2.3.2.27</ecNumber>
    </recommendedName>
</protein>
<dbReference type="PROSITE" id="PS50089">
    <property type="entry name" value="ZF_RING_2"/>
    <property type="match status" value="1"/>
</dbReference>
<comment type="pathway">
    <text evidence="2">Protein modification; protein ubiquitination.</text>
</comment>
<keyword evidence="8" id="KW-0833">Ubl conjugation pathway</keyword>
<dbReference type="InterPro" id="IPR001841">
    <property type="entry name" value="Znf_RING"/>
</dbReference>
<dbReference type="Pfam" id="PF21361">
    <property type="entry name" value="Sina_ZnF"/>
    <property type="match status" value="1"/>
</dbReference>